<dbReference type="SUPFAM" id="SSF140959">
    <property type="entry name" value="Indolic compounds 2,3-dioxygenase-like"/>
    <property type="match status" value="1"/>
</dbReference>
<accession>A0A5J6WP45</accession>
<dbReference type="AlphaFoldDB" id="A0A5J6WP45"/>
<reference evidence="1 2" key="1">
    <citation type="submission" date="2019-09" db="EMBL/GenBank/DDBJ databases">
        <title>Hybrid Assembly of the complete Genome of the Deep-Sea Bacterium Moritella marina from long Nanopore and Illumina reads.</title>
        <authorList>
            <person name="Magin S."/>
            <person name="Georgoulis A."/>
            <person name="Papadimitriou K."/>
            <person name="Iliakis G."/>
            <person name="Vorgias C.E."/>
        </authorList>
    </citation>
    <scope>NUCLEOTIDE SEQUENCE [LARGE SCALE GENOMIC DNA]</scope>
    <source>
        <strain evidence="1 2">MP-1</strain>
    </source>
</reference>
<gene>
    <name evidence="1" type="ORF">FR932_12985</name>
</gene>
<dbReference type="Pfam" id="PF08933">
    <property type="entry name" value="PrnB"/>
    <property type="match status" value="1"/>
</dbReference>
<dbReference type="Proteomes" id="UP000327424">
    <property type="component" value="Chromosome"/>
</dbReference>
<dbReference type="EMBL" id="CP044399">
    <property type="protein sequence ID" value="QFI38700.1"/>
    <property type="molecule type" value="Genomic_DNA"/>
</dbReference>
<dbReference type="InterPro" id="IPR015029">
    <property type="entry name" value="PrnB"/>
</dbReference>
<proteinExistence type="predicted"/>
<keyword evidence="2" id="KW-1185">Reference proteome</keyword>
<dbReference type="KEGG" id="mmaa:FR932_12985"/>
<dbReference type="RefSeq" id="WP_019439537.1">
    <property type="nucleotide sequence ID" value="NZ_ALOE01000002.1"/>
</dbReference>
<dbReference type="GO" id="GO:0020037">
    <property type="term" value="F:heme binding"/>
    <property type="evidence" value="ECO:0007669"/>
    <property type="project" value="InterPro"/>
</dbReference>
<evidence type="ECO:0000313" key="1">
    <source>
        <dbReference type="EMBL" id="QFI38700.1"/>
    </source>
</evidence>
<dbReference type="Gene3D" id="1.20.58.600">
    <property type="match status" value="1"/>
</dbReference>
<sequence length="392" mass="44437">MKHSSNATQVFDQWIRGSFVDINTELESLYWQQEDRDNVEGIGEGLKRQLESEGRALIKVLLAEGNTSQNFDNAFNLLGSVGLYMAACRRHELTEPARETRSPLIEASALAMHLGPTIGMAPRFSTAHLTTHNVAENGIYKRFTTLHDESLFVDYNTRSILAFKRAAEALEKIHVMGVSHPLCYDLLLAAKQGLSEVIESNAILFSELDTDRFFHCVRPYYKPYRVGTQIYRGANAGDFAGINIVDMLLGLCRANEPFYSQMLVDKFTYMMPEDQQLLRNCMQGSNLMDDFLSQQHYKNQAWYQRNLTVFLAVCELHGATAIQHHDQLVNKYIAQPASKVQSQHMNKLTASGPPLHVLLRSLEKLRDLRAANPRNDIATRYHDILTLQASLN</sequence>
<dbReference type="Gene3D" id="1.20.58.480">
    <property type="match status" value="1"/>
</dbReference>
<dbReference type="InterPro" id="IPR037217">
    <property type="entry name" value="Trp/Indoleamine_2_3_dOase-like"/>
</dbReference>
<evidence type="ECO:0000313" key="2">
    <source>
        <dbReference type="Proteomes" id="UP000327424"/>
    </source>
</evidence>
<organism evidence="1 2">
    <name type="scientific">Moritella marina ATCC 15381</name>
    <dbReference type="NCBI Taxonomy" id="1202962"/>
    <lineage>
        <taxon>Bacteria</taxon>
        <taxon>Pseudomonadati</taxon>
        <taxon>Pseudomonadota</taxon>
        <taxon>Gammaproteobacteria</taxon>
        <taxon>Alteromonadales</taxon>
        <taxon>Moritellaceae</taxon>
        <taxon>Moritella</taxon>
    </lineage>
</organism>
<dbReference type="GO" id="GO:0046872">
    <property type="term" value="F:metal ion binding"/>
    <property type="evidence" value="ECO:0007669"/>
    <property type="project" value="InterPro"/>
</dbReference>
<protein>
    <submittedName>
        <fullName evidence="1">DUF1864 family protein</fullName>
    </submittedName>
</protein>
<name>A0A5J6WP45_MORMI</name>
<dbReference type="OrthoDB" id="4301605at2"/>
<dbReference type="GO" id="GO:0019441">
    <property type="term" value="P:L-tryptophan catabolic process to kynurenine"/>
    <property type="evidence" value="ECO:0007669"/>
    <property type="project" value="InterPro"/>
</dbReference>